<organism evidence="1 2">
    <name type="scientific">Streptomyces boluensis</name>
    <dbReference type="NCBI Taxonomy" id="1775135"/>
    <lineage>
        <taxon>Bacteria</taxon>
        <taxon>Bacillati</taxon>
        <taxon>Actinomycetota</taxon>
        <taxon>Actinomycetes</taxon>
        <taxon>Kitasatosporales</taxon>
        <taxon>Streptomycetaceae</taxon>
        <taxon>Streptomyces</taxon>
    </lineage>
</organism>
<dbReference type="OrthoDB" id="4933449at2"/>
<dbReference type="Proteomes" id="UP000598297">
    <property type="component" value="Unassembled WGS sequence"/>
</dbReference>
<dbReference type="RefSeq" id="WP_161693202.1">
    <property type="nucleotide sequence ID" value="NZ_JAAAHS010000008.1"/>
</dbReference>
<comment type="caution">
    <text evidence="1">The sequence shown here is derived from an EMBL/GenBank/DDBJ whole genome shotgun (WGS) entry which is preliminary data.</text>
</comment>
<dbReference type="InterPro" id="IPR021530">
    <property type="entry name" value="AllH-like"/>
</dbReference>
<dbReference type="AlphaFoldDB" id="A0A964UJR5"/>
<keyword evidence="2" id="KW-1185">Reference proteome</keyword>
<name>A0A964UJR5_9ACTN</name>
<dbReference type="EMBL" id="JAAAHS010000008">
    <property type="protein sequence ID" value="NBE50291.1"/>
    <property type="molecule type" value="Genomic_DNA"/>
</dbReference>
<evidence type="ECO:0000313" key="2">
    <source>
        <dbReference type="Proteomes" id="UP000598297"/>
    </source>
</evidence>
<accession>A0A964UJR5</accession>
<dbReference type="Pfam" id="PF11392">
    <property type="entry name" value="AllH"/>
    <property type="match status" value="1"/>
</dbReference>
<protein>
    <submittedName>
        <fullName evidence="1">DUF2877 domain-containing protein</fullName>
    </submittedName>
</protein>
<reference evidence="1" key="1">
    <citation type="submission" date="2020-01" db="EMBL/GenBank/DDBJ databases">
        <title>Whole-genome analyses of novel actinobacteria.</title>
        <authorList>
            <person name="Sahin N."/>
        </authorList>
    </citation>
    <scope>NUCLEOTIDE SEQUENCE</scope>
    <source>
        <strain evidence="1">YC537</strain>
    </source>
</reference>
<evidence type="ECO:0000313" key="1">
    <source>
        <dbReference type="EMBL" id="NBE50291.1"/>
    </source>
</evidence>
<gene>
    <name evidence="1" type="ORF">GUY60_02375</name>
</gene>
<proteinExistence type="predicted"/>
<sequence>MRTAVEVRTRSGDAVLLARLRALDGCGSVHSVFRGVVNLLLPDGELIALAARGRENAPRTLVVEIAHWGHSGVAAGRPVEFRAGGIALPDGAGGLWVDAREAEEWHPIVPSLAAFSPAELGTAARALDRLTRTYGQSGGMLGAAAAAAPMEIAVCAALDRGRAALVKAVRTSDTAGIRAAILALHGLGPGLTPAGDDFLTGIALLSALDGSGLDGYARTLRDVLATHSGRTTLLSTTTLHEALSGRVRAALVDVLNVLAAGRGQSERHLLDTVQNPVRRALAHGHTSGTDTLSGLATGLHLERELRGSL</sequence>